<dbReference type="GO" id="GO:0006620">
    <property type="term" value="P:post-translational protein targeting to endoplasmic reticulum membrane"/>
    <property type="evidence" value="ECO:0007669"/>
    <property type="project" value="TreeGrafter"/>
</dbReference>
<keyword evidence="4" id="KW-0256">Endoplasmic reticulum</keyword>
<dbReference type="SUPFAM" id="SSF81296">
    <property type="entry name" value="E set domains"/>
    <property type="match status" value="1"/>
</dbReference>
<dbReference type="PANTHER" id="PTHR24075">
    <property type="entry name" value="SEC63 DOMAIN-CONTAINING"/>
    <property type="match status" value="1"/>
</dbReference>
<evidence type="ECO:0000256" key="5">
    <source>
        <dbReference type="ARBA" id="ARBA00022927"/>
    </source>
</evidence>
<gene>
    <name evidence="12" type="ORF">K402DRAFT_413351</name>
</gene>
<keyword evidence="6 10" id="KW-1133">Transmembrane helix</keyword>
<protein>
    <submittedName>
        <fullName evidence="12">Translocation protein sec63</fullName>
    </submittedName>
</protein>
<evidence type="ECO:0000313" key="13">
    <source>
        <dbReference type="Proteomes" id="UP000800041"/>
    </source>
</evidence>
<dbReference type="SMART" id="SM00271">
    <property type="entry name" value="DnaJ"/>
    <property type="match status" value="1"/>
</dbReference>
<dbReference type="FunFam" id="2.60.40.150:FF:000169">
    <property type="entry name" value="Protein translocation complex component (Npl1)"/>
    <property type="match status" value="1"/>
</dbReference>
<evidence type="ECO:0000256" key="10">
    <source>
        <dbReference type="SAM" id="Phobius"/>
    </source>
</evidence>
<dbReference type="SUPFAM" id="SSF158702">
    <property type="entry name" value="Sec63 N-terminal domain-like"/>
    <property type="match status" value="1"/>
</dbReference>
<feature type="transmembrane region" description="Helical" evidence="10">
    <location>
        <begin position="76"/>
        <end position="97"/>
    </location>
</feature>
<dbReference type="Gene3D" id="1.10.287.110">
    <property type="entry name" value="DnaJ domain"/>
    <property type="match status" value="1"/>
</dbReference>
<evidence type="ECO:0000256" key="2">
    <source>
        <dbReference type="ARBA" id="ARBA00022448"/>
    </source>
</evidence>
<feature type="compositionally biased region" description="Acidic residues" evidence="9">
    <location>
        <begin position="620"/>
        <end position="633"/>
    </location>
</feature>
<evidence type="ECO:0000256" key="1">
    <source>
        <dbReference type="ARBA" id="ARBA00004477"/>
    </source>
</evidence>
<evidence type="ECO:0000256" key="9">
    <source>
        <dbReference type="SAM" id="MobiDB-lite"/>
    </source>
</evidence>
<dbReference type="SMART" id="SM00973">
    <property type="entry name" value="Sec63"/>
    <property type="match status" value="1"/>
</dbReference>
<keyword evidence="13" id="KW-1185">Reference proteome</keyword>
<dbReference type="FunFam" id="1.10.287.110:FF:000039">
    <property type="entry name" value="Protein translocation complex component (Npl1)"/>
    <property type="match status" value="1"/>
</dbReference>
<dbReference type="InterPro" id="IPR004179">
    <property type="entry name" value="Sec63-dom"/>
</dbReference>
<comment type="subcellular location">
    <subcellularLocation>
        <location evidence="1">Endoplasmic reticulum membrane</location>
        <topology evidence="1">Multi-pass membrane protein</topology>
    </subcellularLocation>
</comment>
<dbReference type="GO" id="GO:0008320">
    <property type="term" value="F:protein transmembrane transporter activity"/>
    <property type="evidence" value="ECO:0007669"/>
    <property type="project" value="TreeGrafter"/>
</dbReference>
<dbReference type="InterPro" id="IPR014756">
    <property type="entry name" value="Ig_E-set"/>
</dbReference>
<sequence>MSTDYNYDEQGQFFPYFILTITGLVTLPVTWSLLTPSKKIENTAPRIRSDFKPEHADLIEGQRKKQKRRERKLKRIILAVGGWLTIAWMIYLILVTARTIPKIWDPYDVLGNADEKAIKSHYRRLSITQHPDKVRIDPAKNQTVESVNENWVEITKAFKALTDEEIRNNFLLYGHPDGKQSYSIGIALPKFIITEGNGKYVLLLYGIFLGVVLPYVVGKWWYGTQRVTKEKVLIASAGHLFKEYEDGIKEGGVVGALSSGEEYKDILSGSKADHGLAKLEQKILAPGEVSPLAGGLSTKDKAKLEDLEEGVQRKALGLLWAYLGRVELDDPALNDEKFEAAPTALALNEAFTTISLAYGNTTPLLASYHTSQNLIQAVPPESSPLLQLPHITPAVVKAVEGESARTHLSIQEFMRMPAHERKNLAIGPGLLTDSQYQQVVSVAEQLPALQIEAAFFKVKGEKCIIPNSLVQFVVKARIVPPGSRSVPEVDPKDLEENLEDDDEEEEKPKDTSSKPVQPPIAHAPYFARDHAPRWHVFLADSKQGKIAVPPFTFNTFDKPLFDSNGQPTFNVQTLRMQFGAPGQVGRYTFSMHLVCDSYIGFDTKMDVTMVVEDASKAEEMSSEEDISEPEEDSIAGQMNALRGSQPAPPRRKKSPRLQQDDDSDDESDTDGDQDTESETDTDTDSDED</sequence>
<dbReference type="Proteomes" id="UP000800041">
    <property type="component" value="Unassembled WGS sequence"/>
</dbReference>
<dbReference type="InterPro" id="IPR036869">
    <property type="entry name" value="J_dom_sf"/>
</dbReference>
<evidence type="ECO:0000256" key="6">
    <source>
        <dbReference type="ARBA" id="ARBA00022989"/>
    </source>
</evidence>
<dbReference type="PANTHER" id="PTHR24075:SF0">
    <property type="entry name" value="TRANSLOCATION PROTEIN SEC63 HOMOLOG"/>
    <property type="match status" value="1"/>
</dbReference>
<dbReference type="Gene3D" id="2.60.40.150">
    <property type="entry name" value="C2 domain"/>
    <property type="match status" value="1"/>
</dbReference>
<feature type="domain" description="J" evidence="11">
    <location>
        <begin position="105"/>
        <end position="174"/>
    </location>
</feature>
<keyword evidence="8" id="KW-0143">Chaperone</keyword>
<feature type="transmembrane region" description="Helical" evidence="10">
    <location>
        <begin position="200"/>
        <end position="222"/>
    </location>
</feature>
<reference evidence="12" key="1">
    <citation type="journal article" date="2020" name="Stud. Mycol.">
        <title>101 Dothideomycetes genomes: a test case for predicting lifestyles and emergence of pathogens.</title>
        <authorList>
            <person name="Haridas S."/>
            <person name="Albert R."/>
            <person name="Binder M."/>
            <person name="Bloem J."/>
            <person name="Labutti K."/>
            <person name="Salamov A."/>
            <person name="Andreopoulos B."/>
            <person name="Baker S."/>
            <person name="Barry K."/>
            <person name="Bills G."/>
            <person name="Bluhm B."/>
            <person name="Cannon C."/>
            <person name="Castanera R."/>
            <person name="Culley D."/>
            <person name="Daum C."/>
            <person name="Ezra D."/>
            <person name="Gonzalez J."/>
            <person name="Henrissat B."/>
            <person name="Kuo A."/>
            <person name="Liang C."/>
            <person name="Lipzen A."/>
            <person name="Lutzoni F."/>
            <person name="Magnuson J."/>
            <person name="Mondo S."/>
            <person name="Nolan M."/>
            <person name="Ohm R."/>
            <person name="Pangilinan J."/>
            <person name="Park H.-J."/>
            <person name="Ramirez L."/>
            <person name="Alfaro M."/>
            <person name="Sun H."/>
            <person name="Tritt A."/>
            <person name="Yoshinaga Y."/>
            <person name="Zwiers L.-H."/>
            <person name="Turgeon B."/>
            <person name="Goodwin S."/>
            <person name="Spatafora J."/>
            <person name="Crous P."/>
            <person name="Grigoriev I."/>
        </authorList>
    </citation>
    <scope>NUCLEOTIDE SEQUENCE</scope>
    <source>
        <strain evidence="12">CBS 113979</strain>
    </source>
</reference>
<evidence type="ECO:0000313" key="12">
    <source>
        <dbReference type="EMBL" id="KAF1985178.1"/>
    </source>
</evidence>
<dbReference type="Gene3D" id="1.10.3380.10">
    <property type="entry name" value="Sec63 N-terminal domain-like domain"/>
    <property type="match status" value="1"/>
</dbReference>
<feature type="transmembrane region" description="Helical" evidence="10">
    <location>
        <begin position="13"/>
        <end position="34"/>
    </location>
</feature>
<dbReference type="GO" id="GO:0003723">
    <property type="term" value="F:RNA binding"/>
    <property type="evidence" value="ECO:0007669"/>
    <property type="project" value="TreeGrafter"/>
</dbReference>
<feature type="region of interest" description="Disordered" evidence="9">
    <location>
        <begin position="482"/>
        <end position="520"/>
    </location>
</feature>
<keyword evidence="7 10" id="KW-0472">Membrane</keyword>
<dbReference type="Gene3D" id="1.10.150.20">
    <property type="entry name" value="5' to 3' exonuclease, C-terminal subdomain"/>
    <property type="match status" value="1"/>
</dbReference>
<name>A0A6G1GWR1_9PEZI</name>
<evidence type="ECO:0000256" key="7">
    <source>
        <dbReference type="ARBA" id="ARBA00023136"/>
    </source>
</evidence>
<dbReference type="EMBL" id="ML977163">
    <property type="protein sequence ID" value="KAF1985178.1"/>
    <property type="molecule type" value="Genomic_DNA"/>
</dbReference>
<feature type="compositionally biased region" description="Acidic residues" evidence="9">
    <location>
        <begin position="660"/>
        <end position="688"/>
    </location>
</feature>
<proteinExistence type="predicted"/>
<dbReference type="Pfam" id="PF00226">
    <property type="entry name" value="DnaJ"/>
    <property type="match status" value="1"/>
</dbReference>
<dbReference type="PROSITE" id="PS50076">
    <property type="entry name" value="DNAJ_2"/>
    <property type="match status" value="1"/>
</dbReference>
<dbReference type="SUPFAM" id="SSF46565">
    <property type="entry name" value="Chaperone J-domain"/>
    <property type="match status" value="1"/>
</dbReference>
<dbReference type="GO" id="GO:0031207">
    <property type="term" value="C:Sec62/Sec63 complex"/>
    <property type="evidence" value="ECO:0007669"/>
    <property type="project" value="TreeGrafter"/>
</dbReference>
<dbReference type="InterPro" id="IPR001623">
    <property type="entry name" value="DnaJ_domain"/>
</dbReference>
<evidence type="ECO:0000256" key="4">
    <source>
        <dbReference type="ARBA" id="ARBA00022824"/>
    </source>
</evidence>
<feature type="compositionally biased region" description="Acidic residues" evidence="9">
    <location>
        <begin position="496"/>
        <end position="505"/>
    </location>
</feature>
<accession>A0A6G1GWR1</accession>
<dbReference type="GO" id="GO:0006614">
    <property type="term" value="P:SRP-dependent cotranslational protein targeting to membrane"/>
    <property type="evidence" value="ECO:0007669"/>
    <property type="project" value="TreeGrafter"/>
</dbReference>
<evidence type="ECO:0000256" key="8">
    <source>
        <dbReference type="ARBA" id="ARBA00023186"/>
    </source>
</evidence>
<dbReference type="AlphaFoldDB" id="A0A6G1GWR1"/>
<dbReference type="OrthoDB" id="1734229at2759"/>
<evidence type="ECO:0000259" key="11">
    <source>
        <dbReference type="PROSITE" id="PS50076"/>
    </source>
</evidence>
<dbReference type="Pfam" id="PF02889">
    <property type="entry name" value="Sec63"/>
    <property type="match status" value="1"/>
</dbReference>
<organism evidence="12 13">
    <name type="scientific">Aulographum hederae CBS 113979</name>
    <dbReference type="NCBI Taxonomy" id="1176131"/>
    <lineage>
        <taxon>Eukaryota</taxon>
        <taxon>Fungi</taxon>
        <taxon>Dikarya</taxon>
        <taxon>Ascomycota</taxon>
        <taxon>Pezizomycotina</taxon>
        <taxon>Dothideomycetes</taxon>
        <taxon>Pleosporomycetidae</taxon>
        <taxon>Aulographales</taxon>
        <taxon>Aulographaceae</taxon>
    </lineage>
</organism>
<evidence type="ECO:0000256" key="3">
    <source>
        <dbReference type="ARBA" id="ARBA00022692"/>
    </source>
</evidence>
<dbReference type="InterPro" id="IPR035892">
    <property type="entry name" value="C2_domain_sf"/>
</dbReference>
<keyword evidence="3 10" id="KW-0812">Transmembrane</keyword>
<feature type="region of interest" description="Disordered" evidence="9">
    <location>
        <begin position="615"/>
        <end position="688"/>
    </location>
</feature>
<keyword evidence="2" id="KW-0813">Transport</keyword>
<dbReference type="CDD" id="cd06257">
    <property type="entry name" value="DnaJ"/>
    <property type="match status" value="1"/>
</dbReference>
<keyword evidence="5" id="KW-0653">Protein transport</keyword>